<organism evidence="2 3">
    <name type="scientific">Natrinema soli</name>
    <dbReference type="NCBI Taxonomy" id="1930624"/>
    <lineage>
        <taxon>Archaea</taxon>
        <taxon>Methanobacteriati</taxon>
        <taxon>Methanobacteriota</taxon>
        <taxon>Stenosarchaea group</taxon>
        <taxon>Halobacteria</taxon>
        <taxon>Halobacteriales</taxon>
        <taxon>Natrialbaceae</taxon>
        <taxon>Natrinema</taxon>
    </lineage>
</organism>
<sequence length="351" mass="39403">MNFSLRCVVVRLDKLDSPVRIVFELRDSTERTLVTKVVHSSVSALELSGGLVVTYLSDVVLYITNIMYLIRVTCITRRTHVPEVTTMTDETRIAVAMQKGGVGKSTTTINLSGALAEAGKDVLLVDADPQGFATITLGFKTEYVSDENSLYRVMTDIDRFTEVNDLIVPHEAFDVLPAHGENFQLERELWSISRTQERLGMVLDEIEHEYDYVLIDSPPNMGPLADGALLGTGNVLFVSKADSIATFSMKLLLEEKQKLEKEFQKDIGIVGAVVNAVGRNKINEKRLDWFLEHIGEGDTFIVPETVAIEGAFNQERTVYNFDPENRHREEKAAEVRDIYDQLAQHVEEYNA</sequence>
<dbReference type="SUPFAM" id="SSF52540">
    <property type="entry name" value="P-loop containing nucleoside triphosphate hydrolases"/>
    <property type="match status" value="1"/>
</dbReference>
<evidence type="ECO:0000259" key="1">
    <source>
        <dbReference type="Pfam" id="PF13614"/>
    </source>
</evidence>
<dbReference type="InterPro" id="IPR027417">
    <property type="entry name" value="P-loop_NTPase"/>
</dbReference>
<evidence type="ECO:0000313" key="2">
    <source>
        <dbReference type="EMBL" id="MFC6764615.1"/>
    </source>
</evidence>
<proteinExistence type="predicted"/>
<dbReference type="PANTHER" id="PTHR13696:SF99">
    <property type="entry name" value="COBYRINIC ACID AC-DIAMIDE SYNTHASE"/>
    <property type="match status" value="1"/>
</dbReference>
<dbReference type="Proteomes" id="UP001596383">
    <property type="component" value="Unassembled WGS sequence"/>
</dbReference>
<accession>A0ABD5SJB8</accession>
<dbReference type="RefSeq" id="WP_273737677.1">
    <property type="nucleotide sequence ID" value="NZ_JAQIVI010000094.1"/>
</dbReference>
<name>A0ABD5SJB8_9EURY</name>
<dbReference type="Pfam" id="PF13614">
    <property type="entry name" value="AAA_31"/>
    <property type="match status" value="1"/>
</dbReference>
<dbReference type="PANTHER" id="PTHR13696">
    <property type="entry name" value="P-LOOP CONTAINING NUCLEOSIDE TRIPHOSPHATE HYDROLASE"/>
    <property type="match status" value="1"/>
</dbReference>
<dbReference type="CDD" id="cd02042">
    <property type="entry name" value="ParAB_family"/>
    <property type="match status" value="1"/>
</dbReference>
<keyword evidence="3" id="KW-1185">Reference proteome</keyword>
<gene>
    <name evidence="2" type="ORF">ACFQE6_06080</name>
</gene>
<dbReference type="AlphaFoldDB" id="A0ABD5SJB8"/>
<dbReference type="Gene3D" id="3.40.50.300">
    <property type="entry name" value="P-loop containing nucleotide triphosphate hydrolases"/>
    <property type="match status" value="1"/>
</dbReference>
<evidence type="ECO:0000313" key="3">
    <source>
        <dbReference type="Proteomes" id="UP001596383"/>
    </source>
</evidence>
<dbReference type="EMBL" id="JBHSWV010000094">
    <property type="protein sequence ID" value="MFC6764615.1"/>
    <property type="molecule type" value="Genomic_DNA"/>
</dbReference>
<feature type="domain" description="AAA" evidence="1">
    <location>
        <begin position="92"/>
        <end position="268"/>
    </location>
</feature>
<dbReference type="InterPro" id="IPR050678">
    <property type="entry name" value="DNA_Partitioning_ATPase"/>
</dbReference>
<dbReference type="InterPro" id="IPR025669">
    <property type="entry name" value="AAA_dom"/>
</dbReference>
<protein>
    <submittedName>
        <fullName evidence="2">ParA family protein</fullName>
    </submittedName>
</protein>
<comment type="caution">
    <text evidence="2">The sequence shown here is derived from an EMBL/GenBank/DDBJ whole genome shotgun (WGS) entry which is preliminary data.</text>
</comment>
<reference evidence="2 3" key="1">
    <citation type="journal article" date="2019" name="Int. J. Syst. Evol. Microbiol.">
        <title>The Global Catalogue of Microorganisms (GCM) 10K type strain sequencing project: providing services to taxonomists for standard genome sequencing and annotation.</title>
        <authorList>
            <consortium name="The Broad Institute Genomics Platform"/>
            <consortium name="The Broad Institute Genome Sequencing Center for Infectious Disease"/>
            <person name="Wu L."/>
            <person name="Ma J."/>
        </authorList>
    </citation>
    <scope>NUCLEOTIDE SEQUENCE [LARGE SCALE GENOMIC DNA]</scope>
    <source>
        <strain evidence="2 3">LMG 29247</strain>
    </source>
</reference>